<protein>
    <submittedName>
        <fullName evidence="2">Uncharacterized protein</fullName>
    </submittedName>
</protein>
<proteinExistence type="predicted"/>
<evidence type="ECO:0000256" key="1">
    <source>
        <dbReference type="SAM" id="SignalP"/>
    </source>
</evidence>
<keyword evidence="1" id="KW-0732">Signal</keyword>
<dbReference type="Proteomes" id="UP000199585">
    <property type="component" value="Unassembled WGS sequence"/>
</dbReference>
<dbReference type="AlphaFoldDB" id="A0A1H8BP87"/>
<accession>A0A1H8BP87</accession>
<sequence length="42" mass="4277">MNPMKMCEALCAAGLGTTALPAVAAGSQPDTRVIARTIRVSC</sequence>
<gene>
    <name evidence="2" type="ORF">SAMN04488003_105122</name>
</gene>
<evidence type="ECO:0000313" key="3">
    <source>
        <dbReference type="Proteomes" id="UP000199585"/>
    </source>
</evidence>
<dbReference type="RefSeq" id="WP_281242591.1">
    <property type="nucleotide sequence ID" value="NZ_FOCI01000005.1"/>
</dbReference>
<keyword evidence="3" id="KW-1185">Reference proteome</keyword>
<feature type="signal peptide" evidence="1">
    <location>
        <begin position="1"/>
        <end position="24"/>
    </location>
</feature>
<organism evidence="2 3">
    <name type="scientific">Loktanella fryxellensis</name>
    <dbReference type="NCBI Taxonomy" id="245187"/>
    <lineage>
        <taxon>Bacteria</taxon>
        <taxon>Pseudomonadati</taxon>
        <taxon>Pseudomonadota</taxon>
        <taxon>Alphaproteobacteria</taxon>
        <taxon>Rhodobacterales</taxon>
        <taxon>Roseobacteraceae</taxon>
        <taxon>Loktanella</taxon>
    </lineage>
</organism>
<feature type="chain" id="PRO_5011749079" evidence="1">
    <location>
        <begin position="25"/>
        <end position="42"/>
    </location>
</feature>
<dbReference type="EMBL" id="FOCI01000005">
    <property type="protein sequence ID" value="SEM84711.1"/>
    <property type="molecule type" value="Genomic_DNA"/>
</dbReference>
<evidence type="ECO:0000313" key="2">
    <source>
        <dbReference type="EMBL" id="SEM84711.1"/>
    </source>
</evidence>
<name>A0A1H8BP87_9RHOB</name>
<reference evidence="2 3" key="1">
    <citation type="submission" date="2016-10" db="EMBL/GenBank/DDBJ databases">
        <authorList>
            <person name="de Groot N.N."/>
        </authorList>
    </citation>
    <scope>NUCLEOTIDE SEQUENCE [LARGE SCALE GENOMIC DNA]</scope>
    <source>
        <strain evidence="2 3">DSM 16213</strain>
    </source>
</reference>